<proteinExistence type="predicted"/>
<evidence type="ECO:0000313" key="2">
    <source>
        <dbReference type="Proteomes" id="UP001166585"/>
    </source>
</evidence>
<organism evidence="1 2">
    <name type="scientific">Ancylobacter radicis</name>
    <dbReference type="NCBI Taxonomy" id="2836179"/>
    <lineage>
        <taxon>Bacteria</taxon>
        <taxon>Pseudomonadati</taxon>
        <taxon>Pseudomonadota</taxon>
        <taxon>Alphaproteobacteria</taxon>
        <taxon>Hyphomicrobiales</taxon>
        <taxon>Xanthobacteraceae</taxon>
        <taxon>Ancylobacter</taxon>
    </lineage>
</organism>
<dbReference type="EMBL" id="JAHCQH010000015">
    <property type="protein sequence ID" value="MBS9477517.1"/>
    <property type="molecule type" value="Genomic_DNA"/>
</dbReference>
<reference evidence="1" key="1">
    <citation type="submission" date="2021-05" db="EMBL/GenBank/DDBJ databases">
        <authorList>
            <person name="Sun Q."/>
            <person name="Inoue M."/>
        </authorList>
    </citation>
    <scope>NUCLEOTIDE SEQUENCE</scope>
    <source>
        <strain evidence="1">VKM B-3255</strain>
    </source>
</reference>
<dbReference type="InterPro" id="IPR024524">
    <property type="entry name" value="DUF3800"/>
</dbReference>
<gene>
    <name evidence="1" type="ORF">KIP89_10395</name>
</gene>
<name>A0ABS5R7P9_9HYPH</name>
<sequence length="262" mass="29260">MDEAGTSAKEPVTVVVGLIADADAHVMVAERLVNEILGGVPDQHKDGFTFHAMQVFGDKKYQNGWSITDRLHILKSMMSIPRRVGMAVAVSINFRGAADYSKNPLSKVLNNSQFDHLQAFSICLAVVDRNIRRHAGPNEVATVVAEDIPEMRKFLKSIPHIYRDNPIHIPPDMLRQTDKDKAAGYNLQSGELRITRIRNSVHFVEKSEDPLIQVADACAYGFRRYFATEKFGTDFADAILGDHRIAANFAPPGGCECWWPRK</sequence>
<comment type="caution">
    <text evidence="1">The sequence shown here is derived from an EMBL/GenBank/DDBJ whole genome shotgun (WGS) entry which is preliminary data.</text>
</comment>
<keyword evidence="2" id="KW-1185">Reference proteome</keyword>
<accession>A0ABS5R7P9</accession>
<dbReference type="RefSeq" id="WP_213755279.1">
    <property type="nucleotide sequence ID" value="NZ_JAHCQH010000015.1"/>
</dbReference>
<dbReference type="Pfam" id="PF12686">
    <property type="entry name" value="DUF3800"/>
    <property type="match status" value="1"/>
</dbReference>
<evidence type="ECO:0000313" key="1">
    <source>
        <dbReference type="EMBL" id="MBS9477517.1"/>
    </source>
</evidence>
<protein>
    <submittedName>
        <fullName evidence="1">DUF3800 domain-containing protein</fullName>
    </submittedName>
</protein>
<dbReference type="Proteomes" id="UP001166585">
    <property type="component" value="Unassembled WGS sequence"/>
</dbReference>